<keyword evidence="2" id="KW-1185">Reference proteome</keyword>
<reference evidence="1" key="1">
    <citation type="submission" date="2022-06" db="EMBL/GenBank/DDBJ databases">
        <authorList>
            <person name="Legras J.-L."/>
            <person name="Devillers H."/>
            <person name="Grondin C."/>
        </authorList>
    </citation>
    <scope>NUCLEOTIDE SEQUENCE</scope>
    <source>
        <strain evidence="1">CLIB 1444</strain>
    </source>
</reference>
<comment type="caution">
    <text evidence="1">The sequence shown here is derived from an EMBL/GenBank/DDBJ whole genome shotgun (WGS) entry which is preliminary data.</text>
</comment>
<sequence>MFKRLTQRQFVRFNSLGVSKHINEAAFHPSKINKAAGEAFVKEYTEKVHHSEAVTKLWKRITYIVAVPALIATAIPVINIELKHAKHREHLAHLPDEEWPVQYDYQNIRSRNFWWGDGDKTLFWNSSVNRHITE</sequence>
<gene>
    <name evidence="1" type="ORF">CLIB1444_03S02894</name>
</gene>
<name>A0ACA9Y542_9ASCO</name>
<proteinExistence type="predicted"/>
<evidence type="ECO:0000313" key="2">
    <source>
        <dbReference type="Proteomes" id="UP001152531"/>
    </source>
</evidence>
<accession>A0ACA9Y542</accession>
<protein>
    <submittedName>
        <fullName evidence="1">Cytochrome c oxidase subunit 13, mitochondrial</fullName>
    </submittedName>
</protein>
<dbReference type="EMBL" id="CALSDN010000003">
    <property type="protein sequence ID" value="CAH6720032.1"/>
    <property type="molecule type" value="Genomic_DNA"/>
</dbReference>
<organism evidence="1 2">
    <name type="scientific">[Candida] jaroonii</name>
    <dbReference type="NCBI Taxonomy" id="467808"/>
    <lineage>
        <taxon>Eukaryota</taxon>
        <taxon>Fungi</taxon>
        <taxon>Dikarya</taxon>
        <taxon>Ascomycota</taxon>
        <taxon>Saccharomycotina</taxon>
        <taxon>Pichiomycetes</taxon>
        <taxon>Debaryomycetaceae</taxon>
        <taxon>Yamadazyma</taxon>
    </lineage>
</organism>
<evidence type="ECO:0000313" key="1">
    <source>
        <dbReference type="EMBL" id="CAH6720032.1"/>
    </source>
</evidence>
<dbReference type="Proteomes" id="UP001152531">
    <property type="component" value="Unassembled WGS sequence"/>
</dbReference>